<dbReference type="KEGG" id="wso:WSWS_00206"/>
<accession>A0A288Q5E3</accession>
<keyword evidence="2" id="KW-1185">Reference proteome</keyword>
<dbReference type="EMBL" id="QRAS01000002">
    <property type="protein sequence ID" value="RDL06467.1"/>
    <property type="molecule type" value="Genomic_DNA"/>
</dbReference>
<name>A0A288Q5E3_9LACO</name>
<evidence type="ECO:0000313" key="1">
    <source>
        <dbReference type="EMBL" id="RDL06467.1"/>
    </source>
</evidence>
<reference evidence="1 2" key="1">
    <citation type="submission" date="2018-07" db="EMBL/GenBank/DDBJ databases">
        <title>Genomic Encyclopedia of Type Strains, Phase III (KMG-III): the genomes of soil and plant-associated and newly described type strains.</title>
        <authorList>
            <person name="Whitman W."/>
        </authorList>
    </citation>
    <scope>NUCLEOTIDE SEQUENCE [LARGE SCALE GENOMIC DNA]</scope>
    <source>
        <strain evidence="1 2">CECT 7031</strain>
    </source>
</reference>
<dbReference type="GeneID" id="94545418"/>
<dbReference type="RefSeq" id="WP_070229522.1">
    <property type="nucleotide sequence ID" value="NZ_BJYO01000003.1"/>
</dbReference>
<proteinExistence type="predicted"/>
<comment type="caution">
    <text evidence="1">The sequence shown here is derived from an EMBL/GenBank/DDBJ whole genome shotgun (WGS) entry which is preliminary data.</text>
</comment>
<gene>
    <name evidence="1" type="ORF">DFP99_0845</name>
</gene>
<dbReference type="Proteomes" id="UP000254912">
    <property type="component" value="Unassembled WGS sequence"/>
</dbReference>
<dbReference type="AlphaFoldDB" id="A0A288Q5E3"/>
<sequence length="63" mass="7334">MNQNTPHILLTRKEAAELLGISVNSFDRFFRSNPNLRSIMIGSEIRYPYQLLMDFIEASAEHH</sequence>
<organism evidence="1 2">
    <name type="scientific">Weissella soli</name>
    <dbReference type="NCBI Taxonomy" id="155866"/>
    <lineage>
        <taxon>Bacteria</taxon>
        <taxon>Bacillati</taxon>
        <taxon>Bacillota</taxon>
        <taxon>Bacilli</taxon>
        <taxon>Lactobacillales</taxon>
        <taxon>Lactobacillaceae</taxon>
        <taxon>Weissella</taxon>
    </lineage>
</organism>
<evidence type="ECO:0000313" key="2">
    <source>
        <dbReference type="Proteomes" id="UP000254912"/>
    </source>
</evidence>
<protein>
    <submittedName>
        <fullName evidence="1">Excisionase family DNA binding protein</fullName>
    </submittedName>
</protein>